<dbReference type="GO" id="GO:0051321">
    <property type="term" value="P:meiotic cell cycle"/>
    <property type="evidence" value="ECO:0007669"/>
    <property type="project" value="TreeGrafter"/>
</dbReference>
<evidence type="ECO:0008006" key="11">
    <source>
        <dbReference type="Google" id="ProtNLM"/>
    </source>
</evidence>
<evidence type="ECO:0000256" key="6">
    <source>
        <dbReference type="SAM" id="MobiDB-lite"/>
    </source>
</evidence>
<dbReference type="Gene3D" id="1.20.120.1900">
    <property type="entry name" value="Gamma-tubulin complex, C-terminal domain"/>
    <property type="match status" value="1"/>
</dbReference>
<accession>A0AAX4JXV6</accession>
<dbReference type="GeneID" id="91094994"/>
<reference evidence="9 10" key="1">
    <citation type="submission" date="2024-01" db="EMBL/GenBank/DDBJ databases">
        <title>Comparative genomics of Cryptococcus and Kwoniella reveals pathogenesis evolution and contrasting modes of karyotype evolution via chromosome fusion or intercentromeric recombination.</title>
        <authorList>
            <person name="Coelho M.A."/>
            <person name="David-Palma M."/>
            <person name="Shea T."/>
            <person name="Bowers K."/>
            <person name="McGinley-Smith S."/>
            <person name="Mohammad A.W."/>
            <person name="Gnirke A."/>
            <person name="Yurkov A.M."/>
            <person name="Nowrousian M."/>
            <person name="Sun S."/>
            <person name="Cuomo C.A."/>
            <person name="Heitman J."/>
        </authorList>
    </citation>
    <scope>NUCLEOTIDE SEQUENCE [LARGE SCALE GENOMIC DNA]</scope>
    <source>
        <strain evidence="9 10">CBS 6074</strain>
    </source>
</reference>
<dbReference type="GO" id="GO:0000922">
    <property type="term" value="C:spindle pole"/>
    <property type="evidence" value="ECO:0007669"/>
    <property type="project" value="InterPro"/>
</dbReference>
<comment type="subcellular location">
    <subcellularLocation>
        <location evidence="1">Cytoplasm</location>
        <location evidence="1">Cytoskeleton</location>
    </subcellularLocation>
</comment>
<evidence type="ECO:0000259" key="7">
    <source>
        <dbReference type="Pfam" id="PF04130"/>
    </source>
</evidence>
<feature type="compositionally biased region" description="Basic residues" evidence="6">
    <location>
        <begin position="512"/>
        <end position="521"/>
    </location>
</feature>
<dbReference type="GO" id="GO:0051225">
    <property type="term" value="P:spindle assembly"/>
    <property type="evidence" value="ECO:0007669"/>
    <property type="project" value="TreeGrafter"/>
</dbReference>
<dbReference type="GO" id="GO:0007020">
    <property type="term" value="P:microtubule nucleation"/>
    <property type="evidence" value="ECO:0007669"/>
    <property type="project" value="InterPro"/>
</dbReference>
<name>A0AAX4JXV6_9TREE</name>
<feature type="region of interest" description="Disordered" evidence="6">
    <location>
        <begin position="955"/>
        <end position="1001"/>
    </location>
</feature>
<keyword evidence="4" id="KW-0493">Microtubule</keyword>
<dbReference type="PANTHER" id="PTHR19302">
    <property type="entry name" value="GAMMA TUBULIN COMPLEX PROTEIN"/>
    <property type="match status" value="1"/>
</dbReference>
<dbReference type="Pfam" id="PF04130">
    <property type="entry name" value="GCP_C_terminal"/>
    <property type="match status" value="1"/>
</dbReference>
<dbReference type="AlphaFoldDB" id="A0AAX4JXV6"/>
<dbReference type="GO" id="GO:0043015">
    <property type="term" value="F:gamma-tubulin binding"/>
    <property type="evidence" value="ECO:0007669"/>
    <property type="project" value="InterPro"/>
</dbReference>
<dbReference type="Pfam" id="PF17681">
    <property type="entry name" value="GCP_N_terminal"/>
    <property type="match status" value="1"/>
</dbReference>
<dbReference type="PANTHER" id="PTHR19302:SF70">
    <property type="entry name" value="GAMMA-TUBULIN COMPLEX COMPONENT 6"/>
    <property type="match status" value="1"/>
</dbReference>
<gene>
    <name evidence="9" type="ORF">L201_004324</name>
</gene>
<organism evidence="9 10">
    <name type="scientific">Kwoniella dendrophila CBS 6074</name>
    <dbReference type="NCBI Taxonomy" id="1295534"/>
    <lineage>
        <taxon>Eukaryota</taxon>
        <taxon>Fungi</taxon>
        <taxon>Dikarya</taxon>
        <taxon>Basidiomycota</taxon>
        <taxon>Agaricomycotina</taxon>
        <taxon>Tremellomycetes</taxon>
        <taxon>Tremellales</taxon>
        <taxon>Cryptococcaceae</taxon>
        <taxon>Kwoniella</taxon>
    </lineage>
</organism>
<dbReference type="InterPro" id="IPR040457">
    <property type="entry name" value="GCP_C"/>
</dbReference>
<dbReference type="InterPro" id="IPR042241">
    <property type="entry name" value="GCP_C_sf"/>
</dbReference>
<evidence type="ECO:0000256" key="1">
    <source>
        <dbReference type="ARBA" id="ARBA00004245"/>
    </source>
</evidence>
<feature type="compositionally biased region" description="Acidic residues" evidence="6">
    <location>
        <begin position="983"/>
        <end position="1001"/>
    </location>
</feature>
<dbReference type="GO" id="GO:0005874">
    <property type="term" value="C:microtubule"/>
    <property type="evidence" value="ECO:0007669"/>
    <property type="project" value="UniProtKB-KW"/>
</dbReference>
<evidence type="ECO:0000313" key="10">
    <source>
        <dbReference type="Proteomes" id="UP001355207"/>
    </source>
</evidence>
<dbReference type="GO" id="GO:0000930">
    <property type="term" value="C:gamma-tubulin complex"/>
    <property type="evidence" value="ECO:0007669"/>
    <property type="project" value="TreeGrafter"/>
</dbReference>
<dbReference type="InterPro" id="IPR007259">
    <property type="entry name" value="GCP"/>
</dbReference>
<feature type="region of interest" description="Disordered" evidence="6">
    <location>
        <begin position="512"/>
        <end position="536"/>
    </location>
</feature>
<dbReference type="RefSeq" id="XP_066076163.1">
    <property type="nucleotide sequence ID" value="XM_066220066.1"/>
</dbReference>
<dbReference type="GO" id="GO:0031122">
    <property type="term" value="P:cytoplasmic microtubule organization"/>
    <property type="evidence" value="ECO:0007669"/>
    <property type="project" value="TreeGrafter"/>
</dbReference>
<evidence type="ECO:0000256" key="4">
    <source>
        <dbReference type="ARBA" id="ARBA00022701"/>
    </source>
</evidence>
<proteinExistence type="inferred from homology"/>
<dbReference type="GO" id="GO:0005816">
    <property type="term" value="C:spindle pole body"/>
    <property type="evidence" value="ECO:0007669"/>
    <property type="project" value="UniProtKB-ARBA"/>
</dbReference>
<dbReference type="EMBL" id="CP144102">
    <property type="protein sequence ID" value="WWC89400.1"/>
    <property type="molecule type" value="Genomic_DNA"/>
</dbReference>
<evidence type="ECO:0000256" key="5">
    <source>
        <dbReference type="ARBA" id="ARBA00023212"/>
    </source>
</evidence>
<comment type="similarity">
    <text evidence="2">Belongs to the TUBGCP family.</text>
</comment>
<evidence type="ECO:0000313" key="9">
    <source>
        <dbReference type="EMBL" id="WWC89400.1"/>
    </source>
</evidence>
<feature type="region of interest" description="Disordered" evidence="6">
    <location>
        <begin position="1108"/>
        <end position="1154"/>
    </location>
</feature>
<dbReference type="GO" id="GO:0000278">
    <property type="term" value="P:mitotic cell cycle"/>
    <property type="evidence" value="ECO:0007669"/>
    <property type="project" value="TreeGrafter"/>
</dbReference>
<keyword evidence="5" id="KW-0206">Cytoskeleton</keyword>
<dbReference type="InterPro" id="IPR041470">
    <property type="entry name" value="GCP_N"/>
</dbReference>
<keyword evidence="3" id="KW-0963">Cytoplasm</keyword>
<evidence type="ECO:0000256" key="2">
    <source>
        <dbReference type="ARBA" id="ARBA00010337"/>
    </source>
</evidence>
<evidence type="ECO:0000259" key="8">
    <source>
        <dbReference type="Pfam" id="PF17681"/>
    </source>
</evidence>
<dbReference type="GO" id="GO:0051011">
    <property type="term" value="F:microtubule minus-end binding"/>
    <property type="evidence" value="ECO:0007669"/>
    <property type="project" value="TreeGrafter"/>
</dbReference>
<dbReference type="Proteomes" id="UP001355207">
    <property type="component" value="Chromosome 5"/>
</dbReference>
<evidence type="ECO:0000256" key="3">
    <source>
        <dbReference type="ARBA" id="ARBA00022490"/>
    </source>
</evidence>
<feature type="domain" description="Gamma tubulin complex component C-terminal" evidence="7">
    <location>
        <begin position="647"/>
        <end position="1138"/>
    </location>
</feature>
<feature type="domain" description="Gamma tubulin complex component protein N-terminal" evidence="8">
    <location>
        <begin position="223"/>
        <end position="456"/>
    </location>
</feature>
<keyword evidence="10" id="KW-1185">Reference proteome</keyword>
<sequence>MTAIFQLAPLPLEHPSTPFASSSKLPNIRPRFVLPPLDDHISSTQRLLNSLRGRSTYELQDLQIPSTPTKSNSNLPTKGLALESEEGQAKVDGDEHDNVDIWLRATEEPIAGPSNQRVFKPLHTWDNIASSENDPVRNIPLLSEKSTFTFDALLTSLEPPIYLPKLSKSSGSIPIHDSKTLLETMMRSTLGTTTTENLKWNTKRARYIWEDDAGRPMGVERVTANSVIERFLEIGTAIRRLEIIVNSQSALPLTPTHHALLHALATYLNFVKQRLKSAIEDSLKEPQAGWNKWLGVTNDVRELGEMLCEVMCWSLSTSEAIFLPSRPSALLTHMYNHLLASLSIIASYSHSPSSLALAFIFSKSVGPFLSLLRAWVGLSGSSAQDDDLDPNSQPWLDLGIIRKATHSGSLEYTFSSRKMPSFIPKSERRTLFEAGKNLRLLREASNGTHPLCSGDWGIEVSVRWGNENSPARNPMQSHTKRVKREINMWRRADQPHQKDDLLNSRSSTKLRLSLRRSRKERKQIPMELFSPPPSASTDINQITHQDGVPNPDFGVPELDNLWSLFNQSPGSHLQHRAQLEESKQLWTPTPLEELRSFLSRHTSESLLPYDSPTLPLFISTHLLTPLLTHSKLISSSLVSFYLDDLHLLEHLDILYAYWLGGDVNFIGRVSSSLFGKDSAGAGEALGLGRRARTRVRLGLDPILTNNNTRKDGDIVEKNSEWGIGLGVGLSERSKWPPGGSELAYALRTTLLDDSDTTVKNGNHEGGPGPWNEIEDRVSFAIKQLDEEDKGRKAKWLDPQGELIYLPYTILSFVVKLIALDFLYLAYSPPQSMTDLLPKSLLAKYQSIHNLILRLSRCQIVLRTMYWSVLHQLETTDELYKTGVDQRGKRPSSRNTLRRSRERELNSLFPAKSSIEKRVQMLRFRMSHVVSAFGEYTDSVISHKWGIMRRRLKRMKSRNPVIDDRNSRPSSPSLTEIEDRHEENEDEYTIPDSDYDNNDASDEDEVDNDIYEINQLQSPHSILLYHQITLDKILRSCLLGQSQGQQVTYKIFMTLLGLILNTGKILVEVEKGLKGWQDGKEQIEEIDKEWNEKEAVFLHALERLSLRTDQAKPINEEDEEVEEGEKTEHDLQILLSGEHDDDEENNHNRGRGKGDDDLKELLLRLRLGNSELRREGRWKK</sequence>
<protein>
    <recommendedName>
        <fullName evidence="11">Spindle pole body component</fullName>
    </recommendedName>
</protein>